<keyword evidence="5" id="KW-1185">Reference proteome</keyword>
<feature type="compositionally biased region" description="Low complexity" evidence="2">
    <location>
        <begin position="76"/>
        <end position="93"/>
    </location>
</feature>
<feature type="compositionally biased region" description="Low complexity" evidence="2">
    <location>
        <begin position="660"/>
        <end position="680"/>
    </location>
</feature>
<proteinExistence type="predicted"/>
<feature type="compositionally biased region" description="Polar residues" evidence="2">
    <location>
        <begin position="173"/>
        <end position="184"/>
    </location>
</feature>
<dbReference type="GO" id="GO:0000981">
    <property type="term" value="F:DNA-binding transcription factor activity, RNA polymerase II-specific"/>
    <property type="evidence" value="ECO:0007669"/>
    <property type="project" value="InterPro"/>
</dbReference>
<dbReference type="PROSITE" id="PS50048">
    <property type="entry name" value="ZN2_CY6_FUNGAL_2"/>
    <property type="match status" value="1"/>
</dbReference>
<gene>
    <name evidence="4" type="ORF">PSFLO_02456</name>
</gene>
<dbReference type="SUPFAM" id="SSF57701">
    <property type="entry name" value="Zn2/Cys6 DNA-binding domain"/>
    <property type="match status" value="1"/>
</dbReference>
<dbReference type="PROSITE" id="PS00463">
    <property type="entry name" value="ZN2_CY6_FUNGAL_1"/>
    <property type="match status" value="1"/>
</dbReference>
<dbReference type="CDD" id="cd12148">
    <property type="entry name" value="fungal_TF_MHR"/>
    <property type="match status" value="1"/>
</dbReference>
<evidence type="ECO:0000259" key="3">
    <source>
        <dbReference type="PROSITE" id="PS50048"/>
    </source>
</evidence>
<evidence type="ECO:0000256" key="1">
    <source>
        <dbReference type="ARBA" id="ARBA00023242"/>
    </source>
</evidence>
<feature type="region of interest" description="Disordered" evidence="2">
    <location>
        <begin position="637"/>
        <end position="696"/>
    </location>
</feature>
<dbReference type="GO" id="GO:0008270">
    <property type="term" value="F:zinc ion binding"/>
    <property type="evidence" value="ECO:0007669"/>
    <property type="project" value="InterPro"/>
</dbReference>
<dbReference type="Proteomes" id="UP000323386">
    <property type="component" value="Unassembled WGS sequence"/>
</dbReference>
<keyword evidence="1" id="KW-0539">Nucleus</keyword>
<dbReference type="InterPro" id="IPR001138">
    <property type="entry name" value="Zn2Cys6_DnaBD"/>
</dbReference>
<feature type="compositionally biased region" description="Gly residues" evidence="2">
    <location>
        <begin position="337"/>
        <end position="347"/>
    </location>
</feature>
<feature type="region of interest" description="Disordered" evidence="2">
    <location>
        <begin position="320"/>
        <end position="354"/>
    </location>
</feature>
<dbReference type="SMART" id="SM00066">
    <property type="entry name" value="GAL4"/>
    <property type="match status" value="1"/>
</dbReference>
<dbReference type="InterPro" id="IPR036864">
    <property type="entry name" value="Zn2-C6_fun-type_DNA-bd_sf"/>
</dbReference>
<name>A0A5C3EXM1_9BASI</name>
<dbReference type="PANTHER" id="PTHR31668:SF30">
    <property type="entry name" value="ZN(II)2CYS6 TRANSCRIPTION FACTOR (EUROFUNG)"/>
    <property type="match status" value="1"/>
</dbReference>
<dbReference type="Pfam" id="PF00172">
    <property type="entry name" value="Zn_clus"/>
    <property type="match status" value="1"/>
</dbReference>
<feature type="compositionally biased region" description="Low complexity" evidence="2">
    <location>
        <begin position="837"/>
        <end position="853"/>
    </location>
</feature>
<dbReference type="Gene3D" id="4.10.240.10">
    <property type="entry name" value="Zn(2)-C6 fungal-type DNA-binding domain"/>
    <property type="match status" value="1"/>
</dbReference>
<feature type="compositionally biased region" description="Polar residues" evidence="2">
    <location>
        <begin position="224"/>
        <end position="233"/>
    </location>
</feature>
<dbReference type="InterPro" id="IPR050797">
    <property type="entry name" value="Carb_Metab_Trans_Reg"/>
</dbReference>
<feature type="compositionally biased region" description="Polar residues" evidence="2">
    <location>
        <begin position="827"/>
        <end position="836"/>
    </location>
</feature>
<dbReference type="AlphaFoldDB" id="A0A5C3EXM1"/>
<feature type="region of interest" description="Disordered" evidence="2">
    <location>
        <begin position="65"/>
        <end position="99"/>
    </location>
</feature>
<evidence type="ECO:0000313" key="4">
    <source>
        <dbReference type="EMBL" id="SPO36984.1"/>
    </source>
</evidence>
<feature type="domain" description="Zn(2)-C6 fungal-type" evidence="3">
    <location>
        <begin position="15"/>
        <end position="44"/>
    </location>
</feature>
<feature type="compositionally biased region" description="Gly residues" evidence="2">
    <location>
        <begin position="320"/>
        <end position="330"/>
    </location>
</feature>
<evidence type="ECO:0000256" key="2">
    <source>
        <dbReference type="SAM" id="MobiDB-lite"/>
    </source>
</evidence>
<reference evidence="4 5" key="1">
    <citation type="submission" date="2018-03" db="EMBL/GenBank/DDBJ databases">
        <authorList>
            <person name="Guldener U."/>
        </authorList>
    </citation>
    <scope>NUCLEOTIDE SEQUENCE [LARGE SCALE GENOMIC DNA]</scope>
    <source>
        <strain evidence="4 5">DAOM196992</strain>
    </source>
</reference>
<dbReference type="OrthoDB" id="271595at2759"/>
<feature type="region of interest" description="Disordered" evidence="2">
    <location>
        <begin position="112"/>
        <end position="233"/>
    </location>
</feature>
<dbReference type="PANTHER" id="PTHR31668">
    <property type="entry name" value="GLUCOSE TRANSPORT TRANSCRIPTION REGULATOR RGT1-RELATED-RELATED"/>
    <property type="match status" value="1"/>
</dbReference>
<organism evidence="4 5">
    <name type="scientific">Pseudozyma flocculosa</name>
    <dbReference type="NCBI Taxonomy" id="84751"/>
    <lineage>
        <taxon>Eukaryota</taxon>
        <taxon>Fungi</taxon>
        <taxon>Dikarya</taxon>
        <taxon>Basidiomycota</taxon>
        <taxon>Ustilaginomycotina</taxon>
        <taxon>Ustilaginomycetes</taxon>
        <taxon>Ustilaginales</taxon>
        <taxon>Ustilaginaceae</taxon>
        <taxon>Pseudozyma</taxon>
    </lineage>
</organism>
<protein>
    <submittedName>
        <fullName evidence="4">Related to transcription activator amyR</fullName>
    </submittedName>
</protein>
<sequence length="915" mass="98535">MPKDRTDPKKTIRRACDACHHRRVRCNHANPCDNCVRLGIPCSWIKASKGKQASGRRIDLLRKGHNPAAGDLGPDAVAASSSSSLPAAGPSVSTGQHAMSLQSAPVAAAHYAPHGQMSPPQGHPRDGGSSGRWREYDGGVGAQDGAGPSQWSHRDAARSPPTPSRTGPPRYLPSTSQGLYQQTSAHHHANPHYNGAAEPPLHPQHHQNHHHQQSLQQPQHVNGPPSSMQTSGSTLAAAYGLRSRRSSLTPVAPSFNPSDNFNEVLGNSFSELAPDVAAGFRLPDFGTSLADTYFNAAQQQSQDGSRRNVLMDMPYFGGSGGGGAGPGGGPAMPLPDGPGGFAPGNGSNGQRPTVLDVLGKSNLAHGRQDSTPGSVSYSDISAIDPQSDSHPLADSVLIPTIALFFERLQSIMPVFTRAWIFSKLDQNEHHVDPQFGSMLIAMSAFALIQPVEASDPVAIHARKRRVRKLLQEAVRMRTSAFFGENPSLEATMTSFFIFGTLFGLGEENAAWFRLREAVTLGHLLRLHEPAAYESLDKAEQERRLRAYWLLAITERAYAIQSGHSITFRGNPRAATAAIRRKFDVSQLEDFPNIQSRLFDVVDEKFVDCWNKKCPGKGCTYLDAERAISLHAAIIGAEEDPDPRPLSGADGDARGERNGGHPTAAHSNPAATSSSSAAGAGPKVKQEHRGSSAGYASTSDWHKAKVQKADVDVTRQWLLNRLWLTCLSHELLTPDNEHSCLRIDYAIDIARETLRVCNALSLRSMEAHGIGLTRKLNDIAQTLVVVCREFPAIAMSVPYEGDPINLAPSQFGPHTGPSPSEHHGSPTLHGTTESPIQAASTGTTGAGGPTATTPLGSKAFSPSFAIEAILHKYLDLFKRFRGGDHPYLPELVEAVKELPKMAELSFDKFLREMGLF</sequence>
<evidence type="ECO:0000313" key="5">
    <source>
        <dbReference type="Proteomes" id="UP000323386"/>
    </source>
</evidence>
<accession>A0A5C3EXM1</accession>
<dbReference type="EMBL" id="OOIP01000005">
    <property type="protein sequence ID" value="SPO36984.1"/>
    <property type="molecule type" value="Genomic_DNA"/>
</dbReference>
<feature type="compositionally biased region" description="Basic residues" evidence="2">
    <location>
        <begin position="203"/>
        <end position="212"/>
    </location>
</feature>
<feature type="region of interest" description="Disordered" evidence="2">
    <location>
        <begin position="805"/>
        <end position="853"/>
    </location>
</feature>
<dbReference type="CDD" id="cd00067">
    <property type="entry name" value="GAL4"/>
    <property type="match status" value="1"/>
</dbReference>